<evidence type="ECO:0000256" key="7">
    <source>
        <dbReference type="ARBA" id="ARBA00023180"/>
    </source>
</evidence>
<dbReference type="SUPFAM" id="SSF53474">
    <property type="entry name" value="alpha/beta-Hydrolases"/>
    <property type="match status" value="1"/>
</dbReference>
<keyword evidence="5" id="KW-0378">Hydrolase</keyword>
<organism evidence="11 12">
    <name type="scientific">Musca domestica</name>
    <name type="common">House fly</name>
    <dbReference type="NCBI Taxonomy" id="7370"/>
    <lineage>
        <taxon>Eukaryota</taxon>
        <taxon>Metazoa</taxon>
        <taxon>Ecdysozoa</taxon>
        <taxon>Arthropoda</taxon>
        <taxon>Hexapoda</taxon>
        <taxon>Insecta</taxon>
        <taxon>Pterygota</taxon>
        <taxon>Neoptera</taxon>
        <taxon>Endopterygota</taxon>
        <taxon>Diptera</taxon>
        <taxon>Brachycera</taxon>
        <taxon>Muscomorpha</taxon>
        <taxon>Muscoidea</taxon>
        <taxon>Muscidae</taxon>
        <taxon>Musca</taxon>
    </lineage>
</organism>
<evidence type="ECO:0000256" key="5">
    <source>
        <dbReference type="ARBA" id="ARBA00022801"/>
    </source>
</evidence>
<feature type="chain" id="PRO_5045586469" description="carboxylesterase" evidence="9">
    <location>
        <begin position="25"/>
        <end position="588"/>
    </location>
</feature>
<dbReference type="Proteomes" id="UP001652621">
    <property type="component" value="Unplaced"/>
</dbReference>
<evidence type="ECO:0000256" key="9">
    <source>
        <dbReference type="SAM" id="SignalP"/>
    </source>
</evidence>
<dbReference type="GeneID" id="101889188"/>
<evidence type="ECO:0000256" key="4">
    <source>
        <dbReference type="ARBA" id="ARBA00022525"/>
    </source>
</evidence>
<evidence type="ECO:0000259" key="10">
    <source>
        <dbReference type="Pfam" id="PF00135"/>
    </source>
</evidence>
<keyword evidence="6" id="KW-1015">Disulfide bond</keyword>
<accession>A0A9J7CTQ3</accession>
<evidence type="ECO:0000256" key="1">
    <source>
        <dbReference type="ARBA" id="ARBA00004613"/>
    </source>
</evidence>
<feature type="signal peptide" evidence="9">
    <location>
        <begin position="1"/>
        <end position="24"/>
    </location>
</feature>
<dbReference type="EC" id="3.1.1.1" evidence="8"/>
<evidence type="ECO:0000313" key="12">
    <source>
        <dbReference type="RefSeq" id="XP_005183939.4"/>
    </source>
</evidence>
<dbReference type="VEuPathDB" id="VectorBase:MDOMA2_009591"/>
<keyword evidence="3" id="KW-0719">Serine esterase</keyword>
<dbReference type="PROSITE" id="PS00941">
    <property type="entry name" value="CARBOXYLESTERASE_B_2"/>
    <property type="match status" value="1"/>
</dbReference>
<dbReference type="OrthoDB" id="6846267at2759"/>
<keyword evidence="4" id="KW-0964">Secreted</keyword>
<protein>
    <recommendedName>
        <fullName evidence="8">carboxylesterase</fullName>
        <ecNumber evidence="8">3.1.1.1</ecNumber>
    </recommendedName>
</protein>
<dbReference type="CDD" id="cd00312">
    <property type="entry name" value="Esterase_lipase"/>
    <property type="match status" value="1"/>
</dbReference>
<keyword evidence="9" id="KW-0732">Signal</keyword>
<dbReference type="PANTHER" id="PTHR43142:SF1">
    <property type="entry name" value="CARBOXYLIC ESTER HYDROLASE"/>
    <property type="match status" value="1"/>
</dbReference>
<dbReference type="InterPro" id="IPR029058">
    <property type="entry name" value="AB_hydrolase_fold"/>
</dbReference>
<reference evidence="12" key="1">
    <citation type="submission" date="2025-08" db="UniProtKB">
        <authorList>
            <consortium name="RefSeq"/>
        </authorList>
    </citation>
    <scope>IDENTIFICATION</scope>
    <source>
        <strain evidence="12">Aabys</strain>
        <tissue evidence="12">Whole body</tissue>
    </source>
</reference>
<dbReference type="PANTHER" id="PTHR43142">
    <property type="entry name" value="CARBOXYLIC ESTER HYDROLASE"/>
    <property type="match status" value="1"/>
</dbReference>
<dbReference type="GO" id="GO:0005576">
    <property type="term" value="C:extracellular region"/>
    <property type="evidence" value="ECO:0007669"/>
    <property type="project" value="UniProtKB-SubCell"/>
</dbReference>
<keyword evidence="11" id="KW-1185">Reference proteome</keyword>
<evidence type="ECO:0000256" key="6">
    <source>
        <dbReference type="ARBA" id="ARBA00023157"/>
    </source>
</evidence>
<proteinExistence type="inferred from homology"/>
<sequence length="588" mass="65153">MELRFSRFLVFLLASLLESSWVRCQLPFDELLPPVAPAAEVGQSLNLPPGKPARTPNTVDRNSIRQSVADAAGSGSVVVQTPNGPIRGKEWGMYFSWESIPYAKPPVGKLRFEDPQPLDQKWPTELNATVYPQYCLQWFRDHGVNKLRGQEDCLTLSIYTPKPRGVKYPVVVFLHGGQFMMGGGPEFDPEPSMVGSRIVMVKVNYRLGPLGFLSTGDNVIPGNYGLKDQLLALQWIKQNIANFDGDPNKILLLGHGAGGASTHLHMLRPSLANTAKAAISMSGVALNPWAVIAKPQDNANRLAAAVNCTARSSQDLKTCLQSRNATDIVNAVQTLLNWGYNPLVPFGPVVEPKNAKNAFLTEQPEAIIKSGRFSHIPWLVSYTSHDGNFNAAELLRINPRTGTEYINEMNKNWLDLAPQNLFLQHISKDPRSYAQGLKDAYLGDEPFSTKSYAKVEEMYTDVLVKNGVLKAMQLHSRYSKAPVYGFVYDIASNYAIGYDLAFRTDIKFGASHLDDITLLLRPVFRSTARPDEVVVSQRLVNLLGDFADFGGLSYGRCNFEKNTKATSNSLRLLWITKDSCETVIQDVN</sequence>
<dbReference type="KEGG" id="mde:101889188"/>
<comment type="subcellular location">
    <subcellularLocation>
        <location evidence="1">Secreted</location>
    </subcellularLocation>
</comment>
<evidence type="ECO:0000256" key="2">
    <source>
        <dbReference type="ARBA" id="ARBA00005964"/>
    </source>
</evidence>
<name>A0A9J7CTQ3_MUSDO</name>
<dbReference type="Pfam" id="PF00135">
    <property type="entry name" value="COesterase"/>
    <property type="match status" value="1"/>
</dbReference>
<dbReference type="GO" id="GO:0106435">
    <property type="term" value="F:carboxylesterase activity"/>
    <property type="evidence" value="ECO:0007669"/>
    <property type="project" value="UniProtKB-EC"/>
</dbReference>
<dbReference type="Gene3D" id="3.40.50.1820">
    <property type="entry name" value="alpha/beta hydrolase"/>
    <property type="match status" value="1"/>
</dbReference>
<dbReference type="InterPro" id="IPR002018">
    <property type="entry name" value="CarbesteraseB"/>
</dbReference>
<dbReference type="RefSeq" id="XP_005183939.4">
    <property type="nucleotide sequence ID" value="XM_005183882.4"/>
</dbReference>
<gene>
    <name evidence="12" type="primary">LOC101889188</name>
</gene>
<dbReference type="AlphaFoldDB" id="A0A9J7CTQ3"/>
<keyword evidence="7" id="KW-0325">Glycoprotein</keyword>
<comment type="similarity">
    <text evidence="2">Belongs to the type-B carboxylesterase/lipase family.</text>
</comment>
<evidence type="ECO:0000256" key="3">
    <source>
        <dbReference type="ARBA" id="ARBA00022487"/>
    </source>
</evidence>
<evidence type="ECO:0000256" key="8">
    <source>
        <dbReference type="ARBA" id="ARBA00039155"/>
    </source>
</evidence>
<dbReference type="InterPro" id="IPR019819">
    <property type="entry name" value="Carboxylesterase_B_CS"/>
</dbReference>
<feature type="domain" description="Carboxylesterase type B" evidence="10">
    <location>
        <begin position="77"/>
        <end position="561"/>
    </location>
</feature>
<evidence type="ECO:0000313" key="11">
    <source>
        <dbReference type="Proteomes" id="UP001652621"/>
    </source>
</evidence>